<sequence>MKNPDTTKTNAELEQTLLDAFNSDDEKVLAQAMSAFADGIQQNIINEATTKARNEFGDQEVMVKRGFNPLNTQEKKYYNAVIANQGFAGVEELVPKTVFERVFEDLVQTHPLLAQIEFVNTTATTEWVYSKGVNPAWWGKLCDEIKELLDNGFETVTTNLYKLSAYLPVCKAMLDLGPEWLDKYVRTVLAESMYIALEQAIVAGTGKDQPIGIIKDLETVSGGIHADKVAVELEDLSPETFGTKIMSPLTTVVYKKDSSGEPIATGERVVNPEEVLMIVSPKDYWGKIYPATTFLNGNGAYVRDVLPVPVKVVQSVAMPKGKMAVGLGKDYFMGVGSAQKIEVSDEYRFVEDERTYLAKQYANGRPKNNESFLYFDISKVPAALVFQVNQVASAGSSPSAG</sequence>
<dbReference type="Gene3D" id="3.30.2400.10">
    <property type="entry name" value="Major capsid protein gp5"/>
    <property type="match status" value="1"/>
</dbReference>
<dbReference type="HOGENOM" id="CLU_044197_0_0_9"/>
<evidence type="ECO:0000256" key="1">
    <source>
        <dbReference type="ARBA" id="ARBA00004328"/>
    </source>
</evidence>
<dbReference type="eggNOG" id="COG4653">
    <property type="taxonomic scope" value="Bacteria"/>
</dbReference>
<dbReference type="InterPro" id="IPR054612">
    <property type="entry name" value="Phage_capsid-like_C"/>
</dbReference>
<protein>
    <submittedName>
        <fullName evidence="3">HK97 family phage major capsid protein</fullName>
    </submittedName>
</protein>
<keyword evidence="4" id="KW-1185">Reference proteome</keyword>
<comment type="subcellular location">
    <subcellularLocation>
        <location evidence="1">Virion</location>
    </subcellularLocation>
</comment>
<dbReference type="STRING" id="160454.RV10_GL002547"/>
<organism evidence="3 4">
    <name type="scientific">Enterococcus pallens ATCC BAA-351</name>
    <dbReference type="NCBI Taxonomy" id="1158607"/>
    <lineage>
        <taxon>Bacteria</taxon>
        <taxon>Bacillati</taxon>
        <taxon>Bacillota</taxon>
        <taxon>Bacilli</taxon>
        <taxon>Lactobacillales</taxon>
        <taxon>Enterococcaceae</taxon>
        <taxon>Enterococcus</taxon>
    </lineage>
</organism>
<dbReference type="PATRIC" id="fig|1158607.3.peg.1036"/>
<accession>R2SUA3</accession>
<comment type="caution">
    <text evidence="3">The sequence shown here is derived from an EMBL/GenBank/DDBJ whole genome shotgun (WGS) entry which is preliminary data.</text>
</comment>
<dbReference type="Proteomes" id="UP000013782">
    <property type="component" value="Unassembled WGS sequence"/>
</dbReference>
<dbReference type="EMBL" id="AJAQ01000008">
    <property type="protein sequence ID" value="EOH96381.1"/>
    <property type="molecule type" value="Genomic_DNA"/>
</dbReference>
<dbReference type="AlphaFoldDB" id="R2SUA3"/>
<dbReference type="OrthoDB" id="2043141at2"/>
<reference evidence="3 4" key="1">
    <citation type="submission" date="2013-02" db="EMBL/GenBank/DDBJ databases">
        <title>The Genome Sequence of Enterococcus pallens BAA-351.</title>
        <authorList>
            <consortium name="The Broad Institute Genome Sequencing Platform"/>
            <consortium name="The Broad Institute Genome Sequencing Center for Infectious Disease"/>
            <person name="Earl A.M."/>
            <person name="Gilmore M.S."/>
            <person name="Lebreton F."/>
            <person name="Walker B."/>
            <person name="Young S.K."/>
            <person name="Zeng Q."/>
            <person name="Gargeya S."/>
            <person name="Fitzgerald M."/>
            <person name="Haas B."/>
            <person name="Abouelleil A."/>
            <person name="Alvarado L."/>
            <person name="Arachchi H.M."/>
            <person name="Berlin A.M."/>
            <person name="Chapman S.B."/>
            <person name="Dewar J."/>
            <person name="Goldberg J."/>
            <person name="Griggs A."/>
            <person name="Gujja S."/>
            <person name="Hansen M."/>
            <person name="Howarth C."/>
            <person name="Imamovic A."/>
            <person name="Larimer J."/>
            <person name="McCowan C."/>
            <person name="Murphy C."/>
            <person name="Neiman D."/>
            <person name="Pearson M."/>
            <person name="Priest M."/>
            <person name="Roberts A."/>
            <person name="Saif S."/>
            <person name="Shea T."/>
            <person name="Sisk P."/>
            <person name="Sykes S."/>
            <person name="Wortman J."/>
            <person name="Nusbaum C."/>
            <person name="Birren B."/>
        </authorList>
    </citation>
    <scope>NUCLEOTIDE SEQUENCE [LARGE SCALE GENOMIC DNA]</scope>
    <source>
        <strain evidence="3 4">ATCC BAA-351</strain>
    </source>
</reference>
<evidence type="ECO:0000313" key="3">
    <source>
        <dbReference type="EMBL" id="EOH96381.1"/>
    </source>
</evidence>
<feature type="domain" description="Phage capsid-like C-terminal" evidence="2">
    <location>
        <begin position="93"/>
        <end position="375"/>
    </location>
</feature>
<name>R2SUA3_9ENTE</name>
<proteinExistence type="predicted"/>
<dbReference type="SUPFAM" id="SSF56563">
    <property type="entry name" value="Major capsid protein gp5"/>
    <property type="match status" value="1"/>
</dbReference>
<dbReference type="NCBIfam" id="TIGR01554">
    <property type="entry name" value="major_cap_HK97"/>
    <property type="match status" value="1"/>
</dbReference>
<dbReference type="InterPro" id="IPR024455">
    <property type="entry name" value="Phage_capsid"/>
</dbReference>
<dbReference type="Pfam" id="PF05065">
    <property type="entry name" value="Phage_capsid"/>
    <property type="match status" value="1"/>
</dbReference>
<dbReference type="RefSeq" id="WP_010756086.1">
    <property type="nucleotide sequence ID" value="NZ_ASWD01000007.1"/>
</dbReference>
<evidence type="ECO:0000313" key="4">
    <source>
        <dbReference type="Proteomes" id="UP000013782"/>
    </source>
</evidence>
<evidence type="ECO:0000259" key="2">
    <source>
        <dbReference type="Pfam" id="PF05065"/>
    </source>
</evidence>
<gene>
    <name evidence="3" type="ORF">UAU_01032</name>
</gene>